<evidence type="ECO:0000256" key="4">
    <source>
        <dbReference type="ARBA" id="ARBA00022722"/>
    </source>
</evidence>
<dbReference type="GO" id="GO:0005634">
    <property type="term" value="C:nucleus"/>
    <property type="evidence" value="ECO:0007669"/>
    <property type="project" value="UniProtKB-SubCell"/>
</dbReference>
<evidence type="ECO:0000313" key="9">
    <source>
        <dbReference type="EMBL" id="CAK1597358.1"/>
    </source>
</evidence>
<gene>
    <name evidence="9" type="ORF">PARMNEM_LOCUS16585</name>
</gene>
<dbReference type="EMBL" id="CAVLGL010000094">
    <property type="protein sequence ID" value="CAK1597358.1"/>
    <property type="molecule type" value="Genomic_DNA"/>
</dbReference>
<organism evidence="9 10">
    <name type="scientific">Parnassius mnemosyne</name>
    <name type="common">clouded apollo</name>
    <dbReference type="NCBI Taxonomy" id="213953"/>
    <lineage>
        <taxon>Eukaryota</taxon>
        <taxon>Metazoa</taxon>
        <taxon>Ecdysozoa</taxon>
        <taxon>Arthropoda</taxon>
        <taxon>Hexapoda</taxon>
        <taxon>Insecta</taxon>
        <taxon>Pterygota</taxon>
        <taxon>Neoptera</taxon>
        <taxon>Endopterygota</taxon>
        <taxon>Lepidoptera</taxon>
        <taxon>Glossata</taxon>
        <taxon>Ditrysia</taxon>
        <taxon>Papilionoidea</taxon>
        <taxon>Papilionidae</taxon>
        <taxon>Parnassiinae</taxon>
        <taxon>Parnassini</taxon>
        <taxon>Parnassius</taxon>
        <taxon>Driopa</taxon>
    </lineage>
</organism>
<reference evidence="9 10" key="1">
    <citation type="submission" date="2023-11" db="EMBL/GenBank/DDBJ databases">
        <authorList>
            <person name="Hedman E."/>
            <person name="Englund M."/>
            <person name="Stromberg M."/>
            <person name="Nyberg Akerstrom W."/>
            <person name="Nylinder S."/>
            <person name="Jareborg N."/>
            <person name="Kallberg Y."/>
            <person name="Kronander E."/>
        </authorList>
    </citation>
    <scope>NUCLEOTIDE SEQUENCE [LARGE SCALE GENOMIC DNA]</scope>
</reference>
<keyword evidence="6" id="KW-0378">Hydrolase</keyword>
<evidence type="ECO:0000256" key="5">
    <source>
        <dbReference type="ARBA" id="ARBA00022723"/>
    </source>
</evidence>
<keyword evidence="5" id="KW-0479">Metal-binding</keyword>
<dbReference type="InterPro" id="IPR045249">
    <property type="entry name" value="HARBI1-like"/>
</dbReference>
<evidence type="ECO:0000313" key="10">
    <source>
        <dbReference type="Proteomes" id="UP001314205"/>
    </source>
</evidence>
<dbReference type="GO" id="GO:0004518">
    <property type="term" value="F:nuclease activity"/>
    <property type="evidence" value="ECO:0007669"/>
    <property type="project" value="UniProtKB-KW"/>
</dbReference>
<evidence type="ECO:0000256" key="2">
    <source>
        <dbReference type="ARBA" id="ARBA00004123"/>
    </source>
</evidence>
<feature type="domain" description="DDE Tnp4" evidence="8">
    <location>
        <begin position="97"/>
        <end position="248"/>
    </location>
</feature>
<evidence type="ECO:0000256" key="6">
    <source>
        <dbReference type="ARBA" id="ARBA00022801"/>
    </source>
</evidence>
<dbReference type="AlphaFoldDB" id="A0AAV1LPH7"/>
<dbReference type="PANTHER" id="PTHR22930">
    <property type="match status" value="1"/>
</dbReference>
<keyword evidence="7" id="KW-0539">Nucleus</keyword>
<dbReference type="PANTHER" id="PTHR22930:SF289">
    <property type="entry name" value="DDE TNP4 DOMAIN-CONTAINING PROTEIN-RELATED"/>
    <property type="match status" value="1"/>
</dbReference>
<evidence type="ECO:0000256" key="1">
    <source>
        <dbReference type="ARBA" id="ARBA00001968"/>
    </source>
</evidence>
<sequence>MLEPHLKKPSNKGLPFAPEIMILVTLRYYATGSFQKLDGDVMNICQQSVSRIITTVSNSIALQMKMFVKFPSTVEDINQVKQKFFEVAQFPGVIRCIDCTHIKIRSPGGMSSEVYRNRKGFFSINVQAVTRPNLEFFDLVARWPGSTHDSFIYNSSSVKQSLNIGDLQGQGMLLGDSGYAVSSVCLTPFLSPNSIGQEMYNNYHIKTWNTVERTFGIWKRRFPCLQMGMGVKKETVVAVICACATLHNISKMLDDVMMPSTDDTDDNILISNIDNVPVQENPNSNGFLVRQSVVNRFFYCIVLYFNCFIL</sequence>
<evidence type="ECO:0000259" key="8">
    <source>
        <dbReference type="Pfam" id="PF13359"/>
    </source>
</evidence>
<comment type="cofactor">
    <cofactor evidence="1">
        <name>a divalent metal cation</name>
        <dbReference type="ChEBI" id="CHEBI:60240"/>
    </cofactor>
</comment>
<dbReference type="GO" id="GO:0016787">
    <property type="term" value="F:hydrolase activity"/>
    <property type="evidence" value="ECO:0007669"/>
    <property type="project" value="UniProtKB-KW"/>
</dbReference>
<protein>
    <recommendedName>
        <fullName evidence="8">DDE Tnp4 domain-containing protein</fullName>
    </recommendedName>
</protein>
<comment type="similarity">
    <text evidence="3">Belongs to the HARBI1 family.</text>
</comment>
<dbReference type="Proteomes" id="UP001314205">
    <property type="component" value="Unassembled WGS sequence"/>
</dbReference>
<comment type="caution">
    <text evidence="9">The sequence shown here is derived from an EMBL/GenBank/DDBJ whole genome shotgun (WGS) entry which is preliminary data.</text>
</comment>
<comment type="subcellular location">
    <subcellularLocation>
        <location evidence="2">Nucleus</location>
    </subcellularLocation>
</comment>
<accession>A0AAV1LPH7</accession>
<keyword evidence="4" id="KW-0540">Nuclease</keyword>
<evidence type="ECO:0000256" key="3">
    <source>
        <dbReference type="ARBA" id="ARBA00006958"/>
    </source>
</evidence>
<evidence type="ECO:0000256" key="7">
    <source>
        <dbReference type="ARBA" id="ARBA00023242"/>
    </source>
</evidence>
<keyword evidence="10" id="KW-1185">Reference proteome</keyword>
<proteinExistence type="inferred from homology"/>
<dbReference type="Pfam" id="PF13359">
    <property type="entry name" value="DDE_Tnp_4"/>
    <property type="match status" value="1"/>
</dbReference>
<name>A0AAV1LPH7_9NEOP</name>
<dbReference type="InterPro" id="IPR027806">
    <property type="entry name" value="HARBI1_dom"/>
</dbReference>
<dbReference type="GO" id="GO:0046872">
    <property type="term" value="F:metal ion binding"/>
    <property type="evidence" value="ECO:0007669"/>
    <property type="project" value="UniProtKB-KW"/>
</dbReference>